<dbReference type="InParanoid" id="A0A2J6SK85"/>
<keyword evidence="3" id="KW-1185">Reference proteome</keyword>
<keyword evidence="1" id="KW-1133">Transmembrane helix</keyword>
<evidence type="ECO:0000313" key="3">
    <source>
        <dbReference type="Proteomes" id="UP000235371"/>
    </source>
</evidence>
<dbReference type="Proteomes" id="UP000235371">
    <property type="component" value="Unassembled WGS sequence"/>
</dbReference>
<name>A0A2J6SK85_9HELO</name>
<organism evidence="2 3">
    <name type="scientific">Hyaloscypha bicolor E</name>
    <dbReference type="NCBI Taxonomy" id="1095630"/>
    <lineage>
        <taxon>Eukaryota</taxon>
        <taxon>Fungi</taxon>
        <taxon>Dikarya</taxon>
        <taxon>Ascomycota</taxon>
        <taxon>Pezizomycotina</taxon>
        <taxon>Leotiomycetes</taxon>
        <taxon>Helotiales</taxon>
        <taxon>Hyaloscyphaceae</taxon>
        <taxon>Hyaloscypha</taxon>
        <taxon>Hyaloscypha bicolor</taxon>
    </lineage>
</organism>
<dbReference type="AlphaFoldDB" id="A0A2J6SK85"/>
<reference evidence="2 3" key="1">
    <citation type="submission" date="2016-04" db="EMBL/GenBank/DDBJ databases">
        <title>A degradative enzymes factory behind the ericoid mycorrhizal symbiosis.</title>
        <authorList>
            <consortium name="DOE Joint Genome Institute"/>
            <person name="Martino E."/>
            <person name="Morin E."/>
            <person name="Grelet G."/>
            <person name="Kuo A."/>
            <person name="Kohler A."/>
            <person name="Daghino S."/>
            <person name="Barry K."/>
            <person name="Choi C."/>
            <person name="Cichocki N."/>
            <person name="Clum A."/>
            <person name="Copeland A."/>
            <person name="Hainaut M."/>
            <person name="Haridas S."/>
            <person name="Labutti K."/>
            <person name="Lindquist E."/>
            <person name="Lipzen A."/>
            <person name="Khouja H.-R."/>
            <person name="Murat C."/>
            <person name="Ohm R."/>
            <person name="Olson A."/>
            <person name="Spatafora J."/>
            <person name="Veneault-Fourrey C."/>
            <person name="Henrissat B."/>
            <person name="Grigoriev I."/>
            <person name="Martin F."/>
            <person name="Perotto S."/>
        </authorList>
    </citation>
    <scope>NUCLEOTIDE SEQUENCE [LARGE SCALE GENOMIC DNA]</scope>
    <source>
        <strain evidence="2 3">E</strain>
    </source>
</reference>
<protein>
    <submittedName>
        <fullName evidence="2">Uncharacterized protein</fullName>
    </submittedName>
</protein>
<dbReference type="GeneID" id="36579271"/>
<gene>
    <name evidence="2" type="ORF">K444DRAFT_226329</name>
</gene>
<evidence type="ECO:0000256" key="1">
    <source>
        <dbReference type="SAM" id="Phobius"/>
    </source>
</evidence>
<dbReference type="EMBL" id="KZ613912">
    <property type="protein sequence ID" value="PMD51182.1"/>
    <property type="molecule type" value="Genomic_DNA"/>
</dbReference>
<dbReference type="RefSeq" id="XP_024728086.1">
    <property type="nucleotide sequence ID" value="XM_024871189.1"/>
</dbReference>
<keyword evidence="1" id="KW-0472">Membrane</keyword>
<accession>A0A2J6SK85</accession>
<evidence type="ECO:0000313" key="2">
    <source>
        <dbReference type="EMBL" id="PMD51182.1"/>
    </source>
</evidence>
<feature type="transmembrane region" description="Helical" evidence="1">
    <location>
        <begin position="113"/>
        <end position="132"/>
    </location>
</feature>
<proteinExistence type="predicted"/>
<sequence>MRTHISTSPIRLPNPAGRSLLICVLHRLSLWALVPKSLGSILSHALRTPFVSQAPRTISFICLRKLHILHAFVLQYAYSGSQNQGNHLCGQNPAPHFTCQLLCSTNSLYIRSYGGFLYLVLGCFVLRTFVLLSHCFRSAFALLSCLCDGHCLPLWNVVPND</sequence>
<keyword evidence="1" id="KW-0812">Transmembrane</keyword>